<feature type="compositionally biased region" description="Basic and acidic residues" evidence="1">
    <location>
        <begin position="601"/>
        <end position="616"/>
    </location>
</feature>
<feature type="compositionally biased region" description="Acidic residues" evidence="1">
    <location>
        <begin position="617"/>
        <end position="630"/>
    </location>
</feature>
<sequence length="910" mass="98905">MDGSSASRAFPLPSISEDTLHYILHPAGAPDAADLAALATLISAHVSHLLPSPWLWNKDAWELKAAAREGLPRLEGRMRVGDAVDDEWLVVWLLREVSRKWPDLVTSIRDSDGEFLLIEAAHALPAWVTPENAENRLWLHDGHLHLLPLNVASSSRPRQIADDEYDDSGRAVDAGAWVSEADAVAAVRSGKYRAPEVEAAVWERIACYPDALKTHQHRAKAYLPLPVARALHSNPELIQRAVEGFYVRDPAQLRAASRMTHFPPAPAVLSSVLMTRAAYAQLQGQVFHPPRVFGPEWHVREEQGADERRWRDLGVKIATGFEIMYREGGRKGRVADAAASPDELKDQPGYARYIDDLQHAGYFGDEVRGSARWKTREAEAAKGWVEARSEDTTQQRPSFAYLVDKAVEATKVEDLPPAGEEDSEAWLEVDPAELDAMLNRTAGARGANGEMEIGEEHGRALKNLAGQLEAFVGGQGDLEGARFADELSDEDMGTDSEEEESGPTAEEREERMRTLVPALPEGEWGAGGGDSNGAAAEDDGDGDVDMAPPKKGMVAGTAMGDSLLPPKMRPPRFEAMHYDGVESDSSDEEDDLPPQGTLGRRIAEMKWGEAPPKEATIEEIDDDADEDDEDRMDRERKKALTLDDDIDEQMRRRVWGDDGDGEVDEAGDDMEGVEDQPAPQDRDGPDEAEFLRFARDALGIDGDMWDSILEQRRARGAFIPESAGGTSSGTVLPAAATAAAPKPDPSLSSFESMMAAMEGELARHKAAEAPKQPSGPLFAKPAGSVPQGSKKKKGKGKKPTVSFAEEDEPASAPERKGPYANLASLPHPDELDDMSDDALVAMDAELRAALKESGADESEEMEGLDDDGRREYGMVRDLLESYAAQGGQAGVVGNLVGRLGEAAKQDKGRK</sequence>
<dbReference type="Pfam" id="PF07093">
    <property type="entry name" value="SGT1"/>
    <property type="match status" value="1"/>
</dbReference>
<feature type="compositionally biased region" description="Acidic residues" evidence="1">
    <location>
        <begin position="855"/>
        <end position="865"/>
    </location>
</feature>
<dbReference type="Proteomes" id="UP000053611">
    <property type="component" value="Unassembled WGS sequence"/>
</dbReference>
<dbReference type="PANTHER" id="PTHR13060">
    <property type="entry name" value="SGT1 PROTEIN HSGT1 SUPPRESSOR OF GCR2"/>
    <property type="match status" value="1"/>
</dbReference>
<keyword evidence="3" id="KW-1185">Reference proteome</keyword>
<dbReference type="OrthoDB" id="27237at2759"/>
<evidence type="ECO:0008006" key="4">
    <source>
        <dbReference type="Google" id="ProtNLM"/>
    </source>
</evidence>
<feature type="compositionally biased region" description="Acidic residues" evidence="1">
    <location>
        <begin position="486"/>
        <end position="501"/>
    </location>
</feature>
<dbReference type="EMBL" id="KQ087262">
    <property type="protein sequence ID" value="KLT39323.1"/>
    <property type="molecule type" value="Genomic_DNA"/>
</dbReference>
<evidence type="ECO:0000256" key="1">
    <source>
        <dbReference type="SAM" id="MobiDB-lite"/>
    </source>
</evidence>
<dbReference type="STRING" id="879819.A0A0J0XE74"/>
<dbReference type="GeneID" id="28984946"/>
<dbReference type="GO" id="GO:0005634">
    <property type="term" value="C:nucleus"/>
    <property type="evidence" value="ECO:0007669"/>
    <property type="project" value="TreeGrafter"/>
</dbReference>
<dbReference type="RefSeq" id="XP_018275814.1">
    <property type="nucleotide sequence ID" value="XM_018424343.1"/>
</dbReference>
<feature type="region of interest" description="Disordered" evidence="1">
    <location>
        <begin position="850"/>
        <end position="869"/>
    </location>
</feature>
<protein>
    <recommendedName>
        <fullName evidence="4">SGT1-domain-containing protein</fullName>
    </recommendedName>
</protein>
<feature type="compositionally biased region" description="Basic residues" evidence="1">
    <location>
        <begin position="789"/>
        <end position="798"/>
    </location>
</feature>
<name>A0A0J0XE74_9TREE</name>
<evidence type="ECO:0000313" key="2">
    <source>
        <dbReference type="EMBL" id="KLT39323.1"/>
    </source>
</evidence>
<feature type="compositionally biased region" description="Basic and acidic residues" evidence="1">
    <location>
        <begin position="571"/>
        <end position="580"/>
    </location>
</feature>
<feature type="compositionally biased region" description="Acidic residues" evidence="1">
    <location>
        <begin position="657"/>
        <end position="674"/>
    </location>
</feature>
<feature type="compositionally biased region" description="Basic and acidic residues" evidence="1">
    <location>
        <begin position="631"/>
        <end position="641"/>
    </location>
</feature>
<feature type="region of interest" description="Disordered" evidence="1">
    <location>
        <begin position="761"/>
        <end position="833"/>
    </location>
</feature>
<accession>A0A0J0XE74</accession>
<dbReference type="PANTHER" id="PTHR13060:SF0">
    <property type="entry name" value="PROTEIN ECDYSONELESS HOMOLOG"/>
    <property type="match status" value="1"/>
</dbReference>
<reference evidence="2 3" key="1">
    <citation type="submission" date="2015-03" db="EMBL/GenBank/DDBJ databases">
        <title>Genomics and transcriptomics of the oil-accumulating basidiomycete yeast T. oleaginosus allow insights into substrate utilization and the diverse evolutionary trajectories of mating systems in fungi.</title>
        <authorList>
            <consortium name="DOE Joint Genome Institute"/>
            <person name="Kourist R."/>
            <person name="Kracht O."/>
            <person name="Bracharz F."/>
            <person name="Lipzen A."/>
            <person name="Nolan M."/>
            <person name="Ohm R."/>
            <person name="Grigoriev I."/>
            <person name="Sun S."/>
            <person name="Heitman J."/>
            <person name="Bruck T."/>
            <person name="Nowrousian M."/>
        </authorList>
    </citation>
    <scope>NUCLEOTIDE SEQUENCE [LARGE SCALE GENOMIC DNA]</scope>
    <source>
        <strain evidence="2 3">IBC0246</strain>
    </source>
</reference>
<proteinExistence type="predicted"/>
<dbReference type="InterPro" id="IPR010770">
    <property type="entry name" value="Ecd"/>
</dbReference>
<feature type="compositionally biased region" description="Acidic residues" evidence="1">
    <location>
        <begin position="581"/>
        <end position="592"/>
    </location>
</feature>
<evidence type="ECO:0000313" key="3">
    <source>
        <dbReference type="Proteomes" id="UP000053611"/>
    </source>
</evidence>
<dbReference type="AlphaFoldDB" id="A0A0J0XE74"/>
<organism evidence="2 3">
    <name type="scientific">Cutaneotrichosporon oleaginosum</name>
    <dbReference type="NCBI Taxonomy" id="879819"/>
    <lineage>
        <taxon>Eukaryota</taxon>
        <taxon>Fungi</taxon>
        <taxon>Dikarya</taxon>
        <taxon>Basidiomycota</taxon>
        <taxon>Agaricomycotina</taxon>
        <taxon>Tremellomycetes</taxon>
        <taxon>Trichosporonales</taxon>
        <taxon>Trichosporonaceae</taxon>
        <taxon>Cutaneotrichosporon</taxon>
    </lineage>
</organism>
<gene>
    <name evidence="2" type="ORF">CC85DRAFT_288640</name>
</gene>
<feature type="region of interest" description="Disordered" evidence="1">
    <location>
        <begin position="486"/>
        <end position="686"/>
    </location>
</feature>